<keyword evidence="2" id="KW-0012">Acyltransferase</keyword>
<comment type="caution">
    <text evidence="2">The sequence shown here is derived from an EMBL/GenBank/DDBJ whole genome shotgun (WGS) entry which is preliminary data.</text>
</comment>
<name>A0ABU3RY67_9MICO</name>
<protein>
    <submittedName>
        <fullName evidence="2">GNAT family N-acetyltransferase</fullName>
        <ecNumber evidence="2">2.3.1.-</ecNumber>
    </submittedName>
</protein>
<keyword evidence="3" id="KW-1185">Reference proteome</keyword>
<evidence type="ECO:0000313" key="3">
    <source>
        <dbReference type="Proteomes" id="UP001256673"/>
    </source>
</evidence>
<dbReference type="EC" id="2.3.1.-" evidence="2"/>
<keyword evidence="2" id="KW-0808">Transferase</keyword>
<dbReference type="EMBL" id="JAWDIU010000005">
    <property type="protein sequence ID" value="MDU0327779.1"/>
    <property type="molecule type" value="Genomic_DNA"/>
</dbReference>
<proteinExistence type="predicted"/>
<organism evidence="2 3">
    <name type="scientific">Microbacterium algihabitans</name>
    <dbReference type="NCBI Taxonomy" id="3075992"/>
    <lineage>
        <taxon>Bacteria</taxon>
        <taxon>Bacillati</taxon>
        <taxon>Actinomycetota</taxon>
        <taxon>Actinomycetes</taxon>
        <taxon>Micrococcales</taxon>
        <taxon>Microbacteriaceae</taxon>
        <taxon>Microbacterium</taxon>
    </lineage>
</organism>
<accession>A0ABU3RY67</accession>
<dbReference type="RefSeq" id="WP_316001734.1">
    <property type="nucleotide sequence ID" value="NZ_JAWDIU010000005.1"/>
</dbReference>
<dbReference type="SUPFAM" id="SSF55729">
    <property type="entry name" value="Acyl-CoA N-acyltransferases (Nat)"/>
    <property type="match status" value="1"/>
</dbReference>
<dbReference type="PROSITE" id="PS51186">
    <property type="entry name" value="GNAT"/>
    <property type="match status" value="1"/>
</dbReference>
<sequence>MLIRSVAVAPERRSLGHGRALAVFALERAAAEGAHTAWLFSRRSGGFWQSLGFVPADRDELAGVLANTHQVRMFRRTGQLEREVAWRRALQAE</sequence>
<evidence type="ECO:0000259" key="1">
    <source>
        <dbReference type="PROSITE" id="PS51186"/>
    </source>
</evidence>
<dbReference type="Gene3D" id="3.40.630.30">
    <property type="match status" value="1"/>
</dbReference>
<dbReference type="Proteomes" id="UP001256673">
    <property type="component" value="Unassembled WGS sequence"/>
</dbReference>
<dbReference type="InterPro" id="IPR016181">
    <property type="entry name" value="Acyl_CoA_acyltransferase"/>
</dbReference>
<evidence type="ECO:0000313" key="2">
    <source>
        <dbReference type="EMBL" id="MDU0327779.1"/>
    </source>
</evidence>
<dbReference type="GO" id="GO:0016746">
    <property type="term" value="F:acyltransferase activity"/>
    <property type="evidence" value="ECO:0007669"/>
    <property type="project" value="UniProtKB-KW"/>
</dbReference>
<dbReference type="CDD" id="cd04301">
    <property type="entry name" value="NAT_SF"/>
    <property type="match status" value="1"/>
</dbReference>
<dbReference type="InterPro" id="IPR000182">
    <property type="entry name" value="GNAT_dom"/>
</dbReference>
<reference evidence="2 3" key="1">
    <citation type="submission" date="2023-09" db="EMBL/GenBank/DDBJ databases">
        <title>Microbacterium fusihabitans sp. nov., Microbacterium phycihabitans sp. nov., and Microbacterium cervinum sp. nov., isolated from dried seaweeds of beach.</title>
        <authorList>
            <person name="Lee S.D."/>
        </authorList>
    </citation>
    <scope>NUCLEOTIDE SEQUENCE [LARGE SCALE GENOMIC DNA]</scope>
    <source>
        <strain evidence="2 3">KSW2-21</strain>
    </source>
</reference>
<feature type="domain" description="N-acetyltransferase" evidence="1">
    <location>
        <begin position="1"/>
        <end position="78"/>
    </location>
</feature>
<dbReference type="Pfam" id="PF00583">
    <property type="entry name" value="Acetyltransf_1"/>
    <property type="match status" value="1"/>
</dbReference>
<gene>
    <name evidence="2" type="ORF">RWH43_13520</name>
</gene>